<comment type="caution">
    <text evidence="1">The sequence shown here is derived from an EMBL/GenBank/DDBJ whole genome shotgun (WGS) entry which is preliminary data.</text>
</comment>
<reference evidence="1 2" key="1">
    <citation type="submission" date="2020-01" db="EMBL/GenBank/DDBJ databases">
        <title>Draft genome sequence of Aspergillus udagawae IFM 46972.</title>
        <authorList>
            <person name="Takahashi H."/>
            <person name="Yaguchi T."/>
        </authorList>
    </citation>
    <scope>NUCLEOTIDE SEQUENCE [LARGE SCALE GENOMIC DNA]</scope>
    <source>
        <strain evidence="1 2">IFM 46972</strain>
    </source>
</reference>
<accession>A0A8H3NMC0</accession>
<proteinExistence type="predicted"/>
<name>A0A8H3NMC0_9EURO</name>
<dbReference type="EMBL" id="BLKC01000023">
    <property type="protein sequence ID" value="GFF34554.1"/>
    <property type="molecule type" value="Genomic_DNA"/>
</dbReference>
<dbReference type="Proteomes" id="UP000465221">
    <property type="component" value="Unassembled WGS sequence"/>
</dbReference>
<dbReference type="AlphaFoldDB" id="A0A8H3NMC0"/>
<gene>
    <name evidence="1" type="ORF">IFM46972_04271</name>
</gene>
<organism evidence="1 2">
    <name type="scientific">Aspergillus udagawae</name>
    <dbReference type="NCBI Taxonomy" id="91492"/>
    <lineage>
        <taxon>Eukaryota</taxon>
        <taxon>Fungi</taxon>
        <taxon>Dikarya</taxon>
        <taxon>Ascomycota</taxon>
        <taxon>Pezizomycotina</taxon>
        <taxon>Eurotiomycetes</taxon>
        <taxon>Eurotiomycetidae</taxon>
        <taxon>Eurotiales</taxon>
        <taxon>Aspergillaceae</taxon>
        <taxon>Aspergillus</taxon>
        <taxon>Aspergillus subgen. Fumigati</taxon>
    </lineage>
</organism>
<protein>
    <submittedName>
        <fullName evidence="1">Uncharacterized protein</fullName>
    </submittedName>
</protein>
<evidence type="ECO:0000313" key="1">
    <source>
        <dbReference type="EMBL" id="GFF34554.1"/>
    </source>
</evidence>
<evidence type="ECO:0000313" key="2">
    <source>
        <dbReference type="Proteomes" id="UP000465221"/>
    </source>
</evidence>
<sequence length="190" mass="20846">MPIKRSQTPAPSHATRCLRAGASAAAAATVFGPGSPASSSDDPLVDLNARGRLRAVESSGSFSCQRCFKDAMRNDEVCAWVRHASYRKCKRCQRLGKPCEKIPLQCCRRAAVWVATAPEDRDKKGYGWFIAEMEAITKHLDENENVHVMRSLNRNVFRLLGVMSIMAGVPSPAPEEVITQPLALEKTASF</sequence>